<dbReference type="UniPathway" id="UPA00253">
    <property type="reaction ID" value="UER00326"/>
</dbReference>
<dbReference type="InterPro" id="IPR027477">
    <property type="entry name" value="Succ_DH/fumarate_Rdtase_cat_sf"/>
</dbReference>
<dbReference type="InterPro" id="IPR037099">
    <property type="entry name" value="Fum_R/Succ_DH_flav-like_C_sf"/>
</dbReference>
<dbReference type="Pfam" id="PF00890">
    <property type="entry name" value="FAD_binding_2"/>
    <property type="match status" value="1"/>
</dbReference>
<evidence type="ECO:0000313" key="15">
    <source>
        <dbReference type="EMBL" id="CCF99955.1"/>
    </source>
</evidence>
<evidence type="ECO:0000256" key="7">
    <source>
        <dbReference type="ARBA" id="ARBA00022827"/>
    </source>
</evidence>
<reference evidence="15" key="2">
    <citation type="submission" date="2012-02" db="EMBL/GenBank/DDBJ databases">
        <authorList>
            <person name="Genoscope - CEA"/>
        </authorList>
    </citation>
    <scope>NUCLEOTIDE SEQUENCE</scope>
</reference>
<evidence type="ECO:0000256" key="9">
    <source>
        <dbReference type="ARBA" id="ARBA00048305"/>
    </source>
</evidence>
<evidence type="ECO:0000256" key="6">
    <source>
        <dbReference type="ARBA" id="ARBA00022642"/>
    </source>
</evidence>
<protein>
    <recommendedName>
        <fullName evidence="4 10">L-aspartate oxidase</fullName>
        <ecNumber evidence="4 10">1.4.3.16</ecNumber>
    </recommendedName>
</protein>
<dbReference type="Gene3D" id="3.50.50.60">
    <property type="entry name" value="FAD/NAD(P)-binding domain"/>
    <property type="match status" value="1"/>
</dbReference>
<keyword evidence="8 12" id="KW-0560">Oxidoreductase</keyword>
<evidence type="ECO:0000256" key="11">
    <source>
        <dbReference type="PIRSR" id="PIRSR000171-1"/>
    </source>
</evidence>
<evidence type="ECO:0000256" key="5">
    <source>
        <dbReference type="ARBA" id="ARBA00022630"/>
    </source>
</evidence>
<dbReference type="EMBL" id="FO117594">
    <property type="protein sequence ID" value="CCF99955.1"/>
    <property type="molecule type" value="Genomic_DNA"/>
</dbReference>
<evidence type="ECO:0000259" key="14">
    <source>
        <dbReference type="Pfam" id="PF02910"/>
    </source>
</evidence>
<dbReference type="PANTHER" id="PTHR42716:SF2">
    <property type="entry name" value="L-ASPARTATE OXIDASE, CHLOROPLASTIC"/>
    <property type="match status" value="1"/>
</dbReference>
<feature type="domain" description="Fumarate reductase/succinate dehydrogenase flavoprotein-like C-terminal" evidence="14">
    <location>
        <begin position="443"/>
        <end position="520"/>
    </location>
</feature>
<feature type="domain" description="FAD-dependent oxidoreductase 2 FAD-binding" evidence="13">
    <location>
        <begin position="6"/>
        <end position="394"/>
    </location>
</feature>
<reference evidence="15" key="1">
    <citation type="journal article" date="2012" name="Environ. Microbiol.">
        <title>Genomic content of uncultured Bacteroidetes from contrasting oceanic provinces in the North Atlantic Ocean.</title>
        <authorList>
            <person name="Gomez-Pereira P.R."/>
            <person name="Schuler M."/>
            <person name="Fuchs B.M."/>
            <person name="Bennke C."/>
            <person name="Teeling H."/>
            <person name="Waldmann J."/>
            <person name="Richter M."/>
            <person name="Barbe V."/>
            <person name="Bataille E."/>
            <person name="Glockner F.O."/>
            <person name="Amann R."/>
        </authorList>
    </citation>
    <scope>NUCLEOTIDE SEQUENCE</scope>
</reference>
<organism evidence="15">
    <name type="scientific">uncultured Flavobacteriia bacterium</name>
    <dbReference type="NCBI Taxonomy" id="212695"/>
    <lineage>
        <taxon>Bacteria</taxon>
        <taxon>Pseudomonadati</taxon>
        <taxon>Bacteroidota</taxon>
        <taxon>Flavobacteriia</taxon>
        <taxon>environmental samples</taxon>
    </lineage>
</organism>
<dbReference type="PANTHER" id="PTHR42716">
    <property type="entry name" value="L-ASPARTATE OXIDASE"/>
    <property type="match status" value="1"/>
</dbReference>
<dbReference type="SUPFAM" id="SSF56425">
    <property type="entry name" value="Succinate dehydrogenase/fumarate reductase flavoprotein, catalytic domain"/>
    <property type="match status" value="1"/>
</dbReference>
<proteinExistence type="inferred from homology"/>
<name>H6RFZ4_9BACT</name>
<dbReference type="GO" id="GO:0009435">
    <property type="term" value="P:NAD+ biosynthetic process"/>
    <property type="evidence" value="ECO:0007669"/>
    <property type="project" value="UniProtKB-UniPathway"/>
</dbReference>
<comment type="subcellular location">
    <subcellularLocation>
        <location evidence="12">Cytoplasm</location>
    </subcellularLocation>
</comment>
<evidence type="ECO:0000256" key="8">
    <source>
        <dbReference type="ARBA" id="ARBA00023002"/>
    </source>
</evidence>
<dbReference type="InterPro" id="IPR003953">
    <property type="entry name" value="FAD-dep_OxRdtase_2_FAD-bd"/>
</dbReference>
<keyword evidence="5 12" id="KW-0285">Flavoprotein</keyword>
<evidence type="ECO:0000256" key="2">
    <source>
        <dbReference type="ARBA" id="ARBA00004950"/>
    </source>
</evidence>
<dbReference type="SUPFAM" id="SSF46977">
    <property type="entry name" value="Succinate dehydrogenase/fumarate reductase flavoprotein C-terminal domain"/>
    <property type="match status" value="1"/>
</dbReference>
<dbReference type="SUPFAM" id="SSF51905">
    <property type="entry name" value="FAD/NAD(P)-binding domain"/>
    <property type="match status" value="1"/>
</dbReference>
<comment type="similarity">
    <text evidence="3 12">Belongs to the FAD-dependent oxidoreductase 2 family. NadB subfamily.</text>
</comment>
<evidence type="ECO:0000256" key="12">
    <source>
        <dbReference type="RuleBase" id="RU362049"/>
    </source>
</evidence>
<dbReference type="InterPro" id="IPR005288">
    <property type="entry name" value="NadB"/>
</dbReference>
<evidence type="ECO:0000259" key="13">
    <source>
        <dbReference type="Pfam" id="PF00890"/>
    </source>
</evidence>
<feature type="active site" description="Proton acceptor" evidence="11">
    <location>
        <position position="292"/>
    </location>
</feature>
<dbReference type="GO" id="GO:0008734">
    <property type="term" value="F:L-aspartate oxidase activity"/>
    <property type="evidence" value="ECO:0007669"/>
    <property type="project" value="UniProtKB-UniRule"/>
</dbReference>
<evidence type="ECO:0000256" key="3">
    <source>
        <dbReference type="ARBA" id="ARBA00008562"/>
    </source>
</evidence>
<keyword evidence="6 12" id="KW-0662">Pyridine nucleotide biosynthesis</keyword>
<dbReference type="InterPro" id="IPR036188">
    <property type="entry name" value="FAD/NAD-bd_sf"/>
</dbReference>
<evidence type="ECO:0000256" key="10">
    <source>
        <dbReference type="NCBIfam" id="TIGR00551"/>
    </source>
</evidence>
<accession>H6RFZ4</accession>
<keyword evidence="7 12" id="KW-0274">FAD</keyword>
<comment type="function">
    <text evidence="12">Catalyzes the oxidation of L-aspartate to iminoaspartate.</text>
</comment>
<sequence length="522" mass="58690">MKYHTDFLVIGSGIAALSFSLRIAKYFKDATVTIITKESKSESNTKYAQGGIAVVNNWEKDSIEQHIKDTLQVGGALCDQSIVEMVIKEGPSILSELIDWGVHFDESKKGIFNLGKEGGHSQHRILHHKDLTGAEIMRALLAQIVAHPNIEVLENHFAIDFITEHNKGVKVDRMSKIHCFGAYVLDKESQQIKTITSKVTVLASGGIGQVYRATTNPEVATGDGIAMAYRAKASLKNMEFIQFHPTALYENPQQSPAFLISEAVRGFGAYLKNESGERFMKNYDTRLELASRDIIARAIDTEMKMSGTSHVFLDCKHINYEDFKNNFPTILEKCKSVGIDIRKDMIPVTPAAHYLCGGVSVDLNGMSSINNLFACGECTHTGLHGANRLASNSLLEAVVYSNQIFEYLKNTYVNLEYPKNIPNWDDFNTTKNKKNILITHNKQEVKNIMSNYVGIVRSNDCLQRAEKRLYHLYKETENLYQEFALSENLCELRNLITTAYLITQFSVKRKENIGGFFNEDIV</sequence>
<comment type="catalytic activity">
    <reaction evidence="9">
        <text>L-aspartate + O2 = iminosuccinate + H2O2</text>
        <dbReference type="Rhea" id="RHEA:25876"/>
        <dbReference type="ChEBI" id="CHEBI:15379"/>
        <dbReference type="ChEBI" id="CHEBI:16240"/>
        <dbReference type="ChEBI" id="CHEBI:29991"/>
        <dbReference type="ChEBI" id="CHEBI:77875"/>
        <dbReference type="EC" id="1.4.3.16"/>
    </reaction>
    <physiologicalReaction direction="left-to-right" evidence="9">
        <dbReference type="Rhea" id="RHEA:25877"/>
    </physiologicalReaction>
</comment>
<dbReference type="Gene3D" id="1.20.58.100">
    <property type="entry name" value="Fumarate reductase/succinate dehydrogenase flavoprotein-like, C-terminal domain"/>
    <property type="match status" value="1"/>
</dbReference>
<gene>
    <name evidence="15" type="ORF">VIS_S3CDB30014</name>
</gene>
<comment type="cofactor">
    <cofactor evidence="1 12">
        <name>FAD</name>
        <dbReference type="ChEBI" id="CHEBI:57692"/>
    </cofactor>
</comment>
<dbReference type="Pfam" id="PF02910">
    <property type="entry name" value="Succ_DH_flav_C"/>
    <property type="match status" value="1"/>
</dbReference>
<dbReference type="AlphaFoldDB" id="H6RFZ4"/>
<dbReference type="Gene3D" id="3.90.700.10">
    <property type="entry name" value="Succinate dehydrogenase/fumarate reductase flavoprotein, catalytic domain"/>
    <property type="match status" value="1"/>
</dbReference>
<dbReference type="FunFam" id="3.90.700.10:FF:000002">
    <property type="entry name" value="L-aspartate oxidase"/>
    <property type="match status" value="1"/>
</dbReference>
<dbReference type="InterPro" id="IPR015939">
    <property type="entry name" value="Fum_Rdtase/Succ_DH_flav-like_C"/>
</dbReference>
<evidence type="ECO:0000256" key="4">
    <source>
        <dbReference type="ARBA" id="ARBA00012173"/>
    </source>
</evidence>
<evidence type="ECO:0000256" key="1">
    <source>
        <dbReference type="ARBA" id="ARBA00001974"/>
    </source>
</evidence>
<dbReference type="NCBIfam" id="TIGR00551">
    <property type="entry name" value="nadB"/>
    <property type="match status" value="1"/>
</dbReference>
<dbReference type="PIRSF" id="PIRSF000171">
    <property type="entry name" value="SDHA_APRA_LASPO"/>
    <property type="match status" value="1"/>
</dbReference>
<dbReference type="EC" id="1.4.3.16" evidence="4 10"/>
<dbReference type="GO" id="GO:0005737">
    <property type="term" value="C:cytoplasm"/>
    <property type="evidence" value="ECO:0007669"/>
    <property type="project" value="UniProtKB-SubCell"/>
</dbReference>
<comment type="pathway">
    <text evidence="2 12">Cofactor biosynthesis; NAD(+) biosynthesis; iminoaspartate from L-aspartate (oxidase route): step 1/1.</text>
</comment>